<organism evidence="2 3">
    <name type="scientific">Engelhardtia mirabilis</name>
    <dbReference type="NCBI Taxonomy" id="2528011"/>
    <lineage>
        <taxon>Bacteria</taxon>
        <taxon>Pseudomonadati</taxon>
        <taxon>Planctomycetota</taxon>
        <taxon>Planctomycetia</taxon>
        <taxon>Planctomycetia incertae sedis</taxon>
        <taxon>Engelhardtia</taxon>
    </lineage>
</organism>
<dbReference type="PANTHER" id="PTHR45947:SF13">
    <property type="entry name" value="TRANSFERASE"/>
    <property type="match status" value="1"/>
</dbReference>
<protein>
    <submittedName>
        <fullName evidence="2">Glycogen synthase</fullName>
        <ecNumber evidence="2">2.4.1.11</ecNumber>
    </submittedName>
</protein>
<dbReference type="CDD" id="cd03823">
    <property type="entry name" value="GT4_ExpE7-like"/>
    <property type="match status" value="1"/>
</dbReference>
<dbReference type="PANTHER" id="PTHR45947">
    <property type="entry name" value="SULFOQUINOVOSYL TRANSFERASE SQD2"/>
    <property type="match status" value="1"/>
</dbReference>
<evidence type="ECO:0000313" key="3">
    <source>
        <dbReference type="Proteomes" id="UP000316921"/>
    </source>
</evidence>
<evidence type="ECO:0000259" key="1">
    <source>
        <dbReference type="Pfam" id="PF13439"/>
    </source>
</evidence>
<accession>A0A518BI90</accession>
<dbReference type="Proteomes" id="UP000316921">
    <property type="component" value="Chromosome"/>
</dbReference>
<dbReference type="InterPro" id="IPR050194">
    <property type="entry name" value="Glycosyltransferase_grp1"/>
</dbReference>
<reference evidence="2 3" key="1">
    <citation type="submission" date="2019-02" db="EMBL/GenBank/DDBJ databases">
        <title>Deep-cultivation of Planctomycetes and their phenomic and genomic characterization uncovers novel biology.</title>
        <authorList>
            <person name="Wiegand S."/>
            <person name="Jogler M."/>
            <person name="Boedeker C."/>
            <person name="Pinto D."/>
            <person name="Vollmers J."/>
            <person name="Rivas-Marin E."/>
            <person name="Kohn T."/>
            <person name="Peeters S.H."/>
            <person name="Heuer A."/>
            <person name="Rast P."/>
            <person name="Oberbeckmann S."/>
            <person name="Bunk B."/>
            <person name="Jeske O."/>
            <person name="Meyerdierks A."/>
            <person name="Storesund J.E."/>
            <person name="Kallscheuer N."/>
            <person name="Luecker S."/>
            <person name="Lage O.M."/>
            <person name="Pohl T."/>
            <person name="Merkel B.J."/>
            <person name="Hornburger P."/>
            <person name="Mueller R.-W."/>
            <person name="Bruemmer F."/>
            <person name="Labrenz M."/>
            <person name="Spormann A.M."/>
            <person name="Op den Camp H."/>
            <person name="Overmann J."/>
            <person name="Amann R."/>
            <person name="Jetten M.S.M."/>
            <person name="Mascher T."/>
            <person name="Medema M.H."/>
            <person name="Devos D.P."/>
            <person name="Kaster A.-K."/>
            <person name="Ovreas L."/>
            <person name="Rohde M."/>
            <person name="Galperin M.Y."/>
            <person name="Jogler C."/>
        </authorList>
    </citation>
    <scope>NUCLEOTIDE SEQUENCE [LARGE SCALE GENOMIC DNA]</scope>
    <source>
        <strain evidence="2 3">Pla133</strain>
    </source>
</reference>
<dbReference type="AlphaFoldDB" id="A0A518BI90"/>
<dbReference type="EC" id="2.4.1.11" evidence="2"/>
<name>A0A518BI90_9BACT</name>
<dbReference type="EMBL" id="CP036287">
    <property type="protein sequence ID" value="QDU66697.1"/>
    <property type="molecule type" value="Genomic_DNA"/>
</dbReference>
<keyword evidence="2" id="KW-0328">Glycosyltransferase</keyword>
<keyword evidence="2" id="KW-0808">Transferase</keyword>
<proteinExistence type="predicted"/>
<dbReference type="Pfam" id="PF13439">
    <property type="entry name" value="Glyco_transf_4"/>
    <property type="match status" value="1"/>
</dbReference>
<dbReference type="Gene3D" id="3.40.50.2000">
    <property type="entry name" value="Glycogen Phosphorylase B"/>
    <property type="match status" value="2"/>
</dbReference>
<keyword evidence="3" id="KW-1185">Reference proteome</keyword>
<dbReference type="GO" id="GO:0004373">
    <property type="term" value="F:alpha-1,4-glucan glucosyltransferase (UDP-glucose donor) activity"/>
    <property type="evidence" value="ECO:0007669"/>
    <property type="project" value="UniProtKB-EC"/>
</dbReference>
<feature type="domain" description="Glycosyltransferase subfamily 4-like N-terminal" evidence="1">
    <location>
        <begin position="15"/>
        <end position="224"/>
    </location>
</feature>
<dbReference type="SUPFAM" id="SSF53756">
    <property type="entry name" value="UDP-Glycosyltransferase/glycogen phosphorylase"/>
    <property type="match status" value="1"/>
</dbReference>
<sequence length="422" mass="46600">MRILAVVHDYLPAHIGGTEIHAHQMACHMLAAGHEVAVAFTERDLSAPEGQVRRGELDGVPTFEVVHQREYGDVRETFRPPVTPSVFAQLLAELKPELVHFQHFAHWGAECVGLARRSGAAVVVTLHDYHLICDAATLMRPDGSLCTTASSGDCSACLERYPHAAVGERPELASFRWAEVARDRIETHRWFLREADRVICPSHFLAARMVEARILREDQVEVMQAGYPGTYHPLRPARRGAALRVGYIGGIYPSKGVHVLVNAMRHLPAGVAELNVHGILEWFPDYVERLRAAAEGLPVTFHGRFEPAEVDRVMQSVDVLVVPSVWYENMPLTIQEAFRNGVPVVVTGFGGMAEAVRDGVDGLHFPRGDAEALAGVLTRLAGDRELLERLSAGRPPVATVEQVGEQLEAIYRASVDRRLREA</sequence>
<dbReference type="InterPro" id="IPR028098">
    <property type="entry name" value="Glyco_trans_4-like_N"/>
</dbReference>
<evidence type="ECO:0000313" key="2">
    <source>
        <dbReference type="EMBL" id="QDU66697.1"/>
    </source>
</evidence>
<dbReference type="Pfam" id="PF13692">
    <property type="entry name" value="Glyco_trans_1_4"/>
    <property type="match status" value="1"/>
</dbReference>
<gene>
    <name evidence="2" type="ORF">Pla133_17730</name>
</gene>
<dbReference type="RefSeq" id="WP_145064512.1">
    <property type="nucleotide sequence ID" value="NZ_CP036287.1"/>
</dbReference>
<dbReference type="KEGG" id="pbap:Pla133_17730"/>